<dbReference type="PROSITE" id="PS51194">
    <property type="entry name" value="HELICASE_CTER"/>
    <property type="match status" value="1"/>
</dbReference>
<evidence type="ECO:0000259" key="7">
    <source>
        <dbReference type="PROSITE" id="PS51192"/>
    </source>
</evidence>
<dbReference type="AlphaFoldDB" id="A0A9D9E6U1"/>
<dbReference type="SMART" id="SM00490">
    <property type="entry name" value="HELICc"/>
    <property type="match status" value="1"/>
</dbReference>
<dbReference type="EMBL" id="JADIMP010000051">
    <property type="protein sequence ID" value="MBO8441400.1"/>
    <property type="molecule type" value="Genomic_DNA"/>
</dbReference>
<reference evidence="9" key="2">
    <citation type="journal article" date="2021" name="PeerJ">
        <title>Extensive microbial diversity within the chicken gut microbiome revealed by metagenomics and culture.</title>
        <authorList>
            <person name="Gilroy R."/>
            <person name="Ravi A."/>
            <person name="Getino M."/>
            <person name="Pursley I."/>
            <person name="Horton D.L."/>
            <person name="Alikhan N.F."/>
            <person name="Baker D."/>
            <person name="Gharbi K."/>
            <person name="Hall N."/>
            <person name="Watson M."/>
            <person name="Adriaenssens E.M."/>
            <person name="Foster-Nyarko E."/>
            <person name="Jarju S."/>
            <person name="Secka A."/>
            <person name="Antonio M."/>
            <person name="Oren A."/>
            <person name="Chaudhuri R.R."/>
            <person name="La Ragione R."/>
            <person name="Hildebrand F."/>
            <person name="Pallen M.J."/>
        </authorList>
    </citation>
    <scope>NUCLEOTIDE SEQUENCE</scope>
    <source>
        <strain evidence="9">C6-149</strain>
    </source>
</reference>
<sequence>MNINNLTQELNILGFKSPTAIQKEVWNPLTSGENIIGISPTGSGKTLAFLLPLINNVKKGNKSQLLIIEPNQELAMQTLKVVRNVCNKLNIDLGVGNLIGGVNINRQEIFIKKNHPEILIGTLGRITELVSKKNKWFKNINSVIFDEADDLFSPTNDLVIFHLINLFNVELQLSFFSATLTETLKNKVKRVTKDNYEIINTYELDDTQGKIIHGNLLIRNKNKFNLILRIIRDTKYKILLFTNGRESLYKLSSFLNHNKVRHSKLLSSQNHNVRYKELNDFKTNETNLLLATDMSSRGIDIQNIDIVINYDLPDSNIKYIHRTGRTGRMFHDGMVINLGNDHDFRILKRLNKNIEFHKAFFINKKFYLDALPKKDIHEYSNNFSLNEKSVKKRKNKKKKRNKNKGVRMKNRK</sequence>
<keyword evidence="4" id="KW-0067">ATP-binding</keyword>
<dbReference type="InterPro" id="IPR011545">
    <property type="entry name" value="DEAD/DEAH_box_helicase_dom"/>
</dbReference>
<evidence type="ECO:0000313" key="10">
    <source>
        <dbReference type="Proteomes" id="UP000823614"/>
    </source>
</evidence>
<keyword evidence="1" id="KW-0547">Nucleotide-binding</keyword>
<dbReference type="SMART" id="SM00487">
    <property type="entry name" value="DEXDc"/>
    <property type="match status" value="1"/>
</dbReference>
<evidence type="ECO:0000256" key="2">
    <source>
        <dbReference type="ARBA" id="ARBA00022801"/>
    </source>
</evidence>
<dbReference type="Proteomes" id="UP000823614">
    <property type="component" value="Unassembled WGS sequence"/>
</dbReference>
<evidence type="ECO:0000256" key="5">
    <source>
        <dbReference type="ARBA" id="ARBA00038437"/>
    </source>
</evidence>
<comment type="caution">
    <text evidence="9">The sequence shown here is derived from an EMBL/GenBank/DDBJ whole genome shotgun (WGS) entry which is preliminary data.</text>
</comment>
<dbReference type="Gene3D" id="3.40.50.300">
    <property type="entry name" value="P-loop containing nucleotide triphosphate hydrolases"/>
    <property type="match status" value="2"/>
</dbReference>
<protein>
    <submittedName>
        <fullName evidence="9">DEAD/DEAH box helicase</fullName>
    </submittedName>
</protein>
<dbReference type="CDD" id="cd18787">
    <property type="entry name" value="SF2_C_DEAD"/>
    <property type="match status" value="1"/>
</dbReference>
<evidence type="ECO:0000259" key="8">
    <source>
        <dbReference type="PROSITE" id="PS51194"/>
    </source>
</evidence>
<feature type="domain" description="Helicase C-terminal" evidence="8">
    <location>
        <begin position="226"/>
        <end position="372"/>
    </location>
</feature>
<dbReference type="PANTHER" id="PTHR47959:SF13">
    <property type="entry name" value="ATP-DEPENDENT RNA HELICASE RHLE"/>
    <property type="match status" value="1"/>
</dbReference>
<dbReference type="InterPro" id="IPR027417">
    <property type="entry name" value="P-loop_NTPase"/>
</dbReference>
<dbReference type="GO" id="GO:0003724">
    <property type="term" value="F:RNA helicase activity"/>
    <property type="evidence" value="ECO:0007669"/>
    <property type="project" value="TreeGrafter"/>
</dbReference>
<gene>
    <name evidence="9" type="ORF">IAA89_03010</name>
</gene>
<comment type="similarity">
    <text evidence="5">Belongs to the DEAD box helicase family.</text>
</comment>
<feature type="domain" description="Helicase ATP-binding" evidence="7">
    <location>
        <begin position="26"/>
        <end position="198"/>
    </location>
</feature>
<dbReference type="InterPro" id="IPR014001">
    <property type="entry name" value="Helicase_ATP-bd"/>
</dbReference>
<evidence type="ECO:0000313" key="9">
    <source>
        <dbReference type="EMBL" id="MBO8441400.1"/>
    </source>
</evidence>
<dbReference type="Pfam" id="PF00270">
    <property type="entry name" value="DEAD"/>
    <property type="match status" value="1"/>
</dbReference>
<dbReference type="InterPro" id="IPR050079">
    <property type="entry name" value="DEAD_box_RNA_helicase"/>
</dbReference>
<feature type="region of interest" description="Disordered" evidence="6">
    <location>
        <begin position="387"/>
        <end position="412"/>
    </location>
</feature>
<accession>A0A9D9E6U1</accession>
<evidence type="ECO:0000256" key="4">
    <source>
        <dbReference type="ARBA" id="ARBA00022840"/>
    </source>
</evidence>
<feature type="compositionally biased region" description="Basic residues" evidence="6">
    <location>
        <begin position="390"/>
        <end position="412"/>
    </location>
</feature>
<name>A0A9D9E6U1_9LACO</name>
<dbReference type="GO" id="GO:0016787">
    <property type="term" value="F:hydrolase activity"/>
    <property type="evidence" value="ECO:0007669"/>
    <property type="project" value="UniProtKB-KW"/>
</dbReference>
<keyword evidence="3 9" id="KW-0347">Helicase</keyword>
<dbReference type="GO" id="GO:0005829">
    <property type="term" value="C:cytosol"/>
    <property type="evidence" value="ECO:0007669"/>
    <property type="project" value="TreeGrafter"/>
</dbReference>
<dbReference type="InterPro" id="IPR044742">
    <property type="entry name" value="DEAD/DEAH_RhlB"/>
</dbReference>
<dbReference type="Pfam" id="PF00271">
    <property type="entry name" value="Helicase_C"/>
    <property type="match status" value="1"/>
</dbReference>
<evidence type="ECO:0000256" key="3">
    <source>
        <dbReference type="ARBA" id="ARBA00022806"/>
    </source>
</evidence>
<reference evidence="9" key="1">
    <citation type="submission" date="2020-10" db="EMBL/GenBank/DDBJ databases">
        <authorList>
            <person name="Gilroy R."/>
        </authorList>
    </citation>
    <scope>NUCLEOTIDE SEQUENCE</scope>
    <source>
        <strain evidence="9">C6-149</strain>
    </source>
</reference>
<dbReference type="PANTHER" id="PTHR47959">
    <property type="entry name" value="ATP-DEPENDENT RNA HELICASE RHLE-RELATED"/>
    <property type="match status" value="1"/>
</dbReference>
<dbReference type="GO" id="GO:0003676">
    <property type="term" value="F:nucleic acid binding"/>
    <property type="evidence" value="ECO:0007669"/>
    <property type="project" value="InterPro"/>
</dbReference>
<dbReference type="CDD" id="cd00268">
    <property type="entry name" value="DEADc"/>
    <property type="match status" value="1"/>
</dbReference>
<dbReference type="InterPro" id="IPR001650">
    <property type="entry name" value="Helicase_C-like"/>
</dbReference>
<evidence type="ECO:0000256" key="1">
    <source>
        <dbReference type="ARBA" id="ARBA00022741"/>
    </source>
</evidence>
<dbReference type="PROSITE" id="PS51192">
    <property type="entry name" value="HELICASE_ATP_BIND_1"/>
    <property type="match status" value="1"/>
</dbReference>
<keyword evidence="2" id="KW-0378">Hydrolase</keyword>
<evidence type="ECO:0000256" key="6">
    <source>
        <dbReference type="SAM" id="MobiDB-lite"/>
    </source>
</evidence>
<proteinExistence type="inferred from homology"/>
<dbReference type="GO" id="GO:0005524">
    <property type="term" value="F:ATP binding"/>
    <property type="evidence" value="ECO:0007669"/>
    <property type="project" value="UniProtKB-KW"/>
</dbReference>
<dbReference type="SUPFAM" id="SSF52540">
    <property type="entry name" value="P-loop containing nucleoside triphosphate hydrolases"/>
    <property type="match status" value="1"/>
</dbReference>
<organism evidence="9 10">
    <name type="scientific">Candidatus Gallilactobacillus intestinavium</name>
    <dbReference type="NCBI Taxonomy" id="2840838"/>
    <lineage>
        <taxon>Bacteria</taxon>
        <taxon>Bacillati</taxon>
        <taxon>Bacillota</taxon>
        <taxon>Bacilli</taxon>
        <taxon>Lactobacillales</taxon>
        <taxon>Lactobacillaceae</taxon>
        <taxon>Lactobacillaceae incertae sedis</taxon>
        <taxon>Candidatus Gallilactobacillus</taxon>
    </lineage>
</organism>